<evidence type="ECO:0000256" key="7">
    <source>
        <dbReference type="ARBA" id="ARBA00022917"/>
    </source>
</evidence>
<dbReference type="SUPFAM" id="SSF52374">
    <property type="entry name" value="Nucleotidylyl transferase"/>
    <property type="match status" value="1"/>
</dbReference>
<evidence type="ECO:0000256" key="4">
    <source>
        <dbReference type="ARBA" id="ARBA00022741"/>
    </source>
</evidence>
<keyword evidence="2 10" id="KW-0963">Cytoplasm</keyword>
<dbReference type="SUPFAM" id="SSF55174">
    <property type="entry name" value="Alpha-L RNA-binding motif"/>
    <property type="match status" value="1"/>
</dbReference>
<dbReference type="InterPro" id="IPR002305">
    <property type="entry name" value="aa-tRNA-synth_Ic"/>
</dbReference>
<keyword evidence="4 10" id="KW-0547">Nucleotide-binding</keyword>
<keyword evidence="7 10" id="KW-0648">Protein biosynthesis</keyword>
<dbReference type="CDD" id="cd00805">
    <property type="entry name" value="TyrRS_core"/>
    <property type="match status" value="1"/>
</dbReference>
<evidence type="ECO:0000256" key="6">
    <source>
        <dbReference type="ARBA" id="ARBA00022884"/>
    </source>
</evidence>
<feature type="binding site" evidence="10">
    <location>
        <position position="232"/>
    </location>
    <ligand>
        <name>ATP</name>
        <dbReference type="ChEBI" id="CHEBI:30616"/>
    </ligand>
</feature>
<dbReference type="HAMAP" id="MF_02007">
    <property type="entry name" value="Tyr_tRNA_synth_type2"/>
    <property type="match status" value="1"/>
</dbReference>
<comment type="subunit">
    <text evidence="1 10">Homodimer.</text>
</comment>
<dbReference type="AlphaFoldDB" id="A0A4R9LKV0"/>
<dbReference type="PRINTS" id="PR01040">
    <property type="entry name" value="TRNASYNTHTYR"/>
</dbReference>
<dbReference type="RefSeq" id="WP_135765130.1">
    <property type="nucleotide sequence ID" value="NZ_RQHV01000061.1"/>
</dbReference>
<keyword evidence="5 10" id="KW-0067">ATP-binding</keyword>
<evidence type="ECO:0000256" key="10">
    <source>
        <dbReference type="HAMAP-Rule" id="MF_02007"/>
    </source>
</evidence>
<dbReference type="OrthoDB" id="9804243at2"/>
<evidence type="ECO:0000256" key="3">
    <source>
        <dbReference type="ARBA" id="ARBA00022598"/>
    </source>
</evidence>
<dbReference type="Pfam" id="PF00579">
    <property type="entry name" value="tRNA-synt_1b"/>
    <property type="match status" value="1"/>
</dbReference>
<feature type="short sequence motif" description="'HIGH' region" evidence="10">
    <location>
        <begin position="45"/>
        <end position="54"/>
    </location>
</feature>
<dbReference type="CDD" id="cd00165">
    <property type="entry name" value="S4"/>
    <property type="match status" value="1"/>
</dbReference>
<keyword evidence="3 10" id="KW-0436">Ligase</keyword>
<dbReference type="Pfam" id="PF01479">
    <property type="entry name" value="S4"/>
    <property type="match status" value="1"/>
</dbReference>
<evidence type="ECO:0000256" key="11">
    <source>
        <dbReference type="PROSITE-ProRule" id="PRU00182"/>
    </source>
</evidence>
<dbReference type="InterPro" id="IPR001412">
    <property type="entry name" value="aa-tRNA-synth_I_CS"/>
</dbReference>
<evidence type="ECO:0000256" key="2">
    <source>
        <dbReference type="ARBA" id="ARBA00022490"/>
    </source>
</evidence>
<dbReference type="InterPro" id="IPR014729">
    <property type="entry name" value="Rossmann-like_a/b/a_fold"/>
</dbReference>
<feature type="domain" description="RNA-binding S4" evidence="12">
    <location>
        <begin position="348"/>
        <end position="383"/>
    </location>
</feature>
<dbReference type="PANTHER" id="PTHR11766:SF1">
    <property type="entry name" value="TYROSINE--TRNA LIGASE"/>
    <property type="match status" value="1"/>
</dbReference>
<dbReference type="InterPro" id="IPR002942">
    <property type="entry name" value="S4_RNA-bd"/>
</dbReference>
<comment type="caution">
    <text evidence="13">The sequence shown here is derived from an EMBL/GenBank/DDBJ whole genome shotgun (WGS) entry which is preliminary data.</text>
</comment>
<comment type="subcellular location">
    <subcellularLocation>
        <location evidence="10">Cytoplasm</location>
    </subcellularLocation>
</comment>
<reference evidence="13" key="1">
    <citation type="journal article" date="2019" name="PLoS Negl. Trop. Dis.">
        <title>Revisiting the worldwide diversity of Leptospira species in the environment.</title>
        <authorList>
            <person name="Vincent A.T."/>
            <person name="Schiettekatte O."/>
            <person name="Bourhy P."/>
            <person name="Veyrier F.J."/>
            <person name="Picardeau M."/>
        </authorList>
    </citation>
    <scope>NUCLEOTIDE SEQUENCE [LARGE SCALE GENOMIC DNA]</scope>
    <source>
        <strain evidence="13">201400974</strain>
    </source>
</reference>
<protein>
    <recommendedName>
        <fullName evidence="10">Tyrosine--tRNA ligase</fullName>
        <ecNumber evidence="10">6.1.1.1</ecNumber>
    </recommendedName>
    <alternativeName>
        <fullName evidence="10">Tyrosyl-tRNA synthetase</fullName>
        <shortName evidence="10">TyrRS</shortName>
    </alternativeName>
</protein>
<dbReference type="GO" id="GO:0005524">
    <property type="term" value="F:ATP binding"/>
    <property type="evidence" value="ECO:0007669"/>
    <property type="project" value="UniProtKB-UniRule"/>
</dbReference>
<keyword evidence="6 11" id="KW-0694">RNA-binding</keyword>
<dbReference type="Gene3D" id="3.40.50.620">
    <property type="entry name" value="HUPs"/>
    <property type="match status" value="1"/>
</dbReference>
<accession>A0A4R9LKV0</accession>
<keyword evidence="14" id="KW-1185">Reference proteome</keyword>
<feature type="short sequence motif" description="'KMSKS' region" evidence="10">
    <location>
        <begin position="229"/>
        <end position="233"/>
    </location>
</feature>
<dbReference type="EMBL" id="RQHV01000061">
    <property type="protein sequence ID" value="TGN08172.1"/>
    <property type="molecule type" value="Genomic_DNA"/>
</dbReference>
<evidence type="ECO:0000256" key="1">
    <source>
        <dbReference type="ARBA" id="ARBA00011738"/>
    </source>
</evidence>
<dbReference type="FunFam" id="1.10.240.10:FF:000006">
    <property type="entry name" value="Tyrosine--tRNA ligase"/>
    <property type="match status" value="1"/>
</dbReference>
<organism evidence="13 14">
    <name type="scientific">Leptospira ilyithenensis</name>
    <dbReference type="NCBI Taxonomy" id="2484901"/>
    <lineage>
        <taxon>Bacteria</taxon>
        <taxon>Pseudomonadati</taxon>
        <taxon>Spirochaetota</taxon>
        <taxon>Spirochaetia</taxon>
        <taxon>Leptospirales</taxon>
        <taxon>Leptospiraceae</taxon>
        <taxon>Leptospira</taxon>
    </lineage>
</organism>
<dbReference type="GO" id="GO:0005829">
    <property type="term" value="C:cytosol"/>
    <property type="evidence" value="ECO:0007669"/>
    <property type="project" value="TreeGrafter"/>
</dbReference>
<dbReference type="InterPro" id="IPR036986">
    <property type="entry name" value="S4_RNA-bd_sf"/>
</dbReference>
<dbReference type="GO" id="GO:0003723">
    <property type="term" value="F:RNA binding"/>
    <property type="evidence" value="ECO:0007669"/>
    <property type="project" value="UniProtKB-KW"/>
</dbReference>
<dbReference type="Proteomes" id="UP000298264">
    <property type="component" value="Unassembled WGS sequence"/>
</dbReference>
<dbReference type="NCBIfam" id="TIGR00234">
    <property type="entry name" value="tyrS"/>
    <property type="match status" value="1"/>
</dbReference>
<dbReference type="Gene3D" id="1.10.240.10">
    <property type="entry name" value="Tyrosyl-Transfer RNA Synthetase"/>
    <property type="match status" value="1"/>
</dbReference>
<dbReference type="InterPro" id="IPR024108">
    <property type="entry name" value="Tyr-tRNA-ligase_bac_2"/>
</dbReference>
<evidence type="ECO:0000256" key="5">
    <source>
        <dbReference type="ARBA" id="ARBA00022840"/>
    </source>
</evidence>
<sequence>MKTESEINSELEKIRRGTVEIISEPELKEKLRTKGNLKIKAGFDPTAPDLHLGHFVLLRKLRHFQELGHEILFLLGDFTGMIGDPTGKSETRKRLTKEDVLANSQTYQEQVFKILDKEKTNIVYNSSWCSEMKFEEVLILTSKYTVSRMLERDDFTKRHQSGNPISMIEFLYPLVQGYDSVALHADVELGGTDQKFNLLVGRDLQREYGQAPQSVVTMPLLVGLDGVKKMSKSLGNYVGITESPLDMYGKIMSISDELMWNYFDLLTDLPKATIEERKSSIKNKTAHPKEVKTELALLIMDQLHPSEENRNAVSEWQRIHDPKNRALPDEIQTTNLGAEFFAEKSPMLVSVLAQLKFIPSASEGRRLIQSGGLYLNEEKLTDPVLVLEKEKEYLIRQGKKGKFLKLIT</sequence>
<evidence type="ECO:0000256" key="8">
    <source>
        <dbReference type="ARBA" id="ARBA00023146"/>
    </source>
</evidence>
<proteinExistence type="inferred from homology"/>
<evidence type="ECO:0000259" key="12">
    <source>
        <dbReference type="Pfam" id="PF01479"/>
    </source>
</evidence>
<dbReference type="InterPro" id="IPR002307">
    <property type="entry name" value="Tyr-tRNA-ligase"/>
</dbReference>
<dbReference type="PROSITE" id="PS00178">
    <property type="entry name" value="AA_TRNA_LIGASE_I"/>
    <property type="match status" value="1"/>
</dbReference>
<dbReference type="EC" id="6.1.1.1" evidence="10"/>
<dbReference type="GO" id="GO:0006437">
    <property type="term" value="P:tyrosyl-tRNA aminoacylation"/>
    <property type="evidence" value="ECO:0007669"/>
    <property type="project" value="UniProtKB-UniRule"/>
</dbReference>
<dbReference type="PROSITE" id="PS50889">
    <property type="entry name" value="S4"/>
    <property type="match status" value="1"/>
</dbReference>
<dbReference type="PANTHER" id="PTHR11766">
    <property type="entry name" value="TYROSYL-TRNA SYNTHETASE"/>
    <property type="match status" value="1"/>
</dbReference>
<dbReference type="GO" id="GO:0004831">
    <property type="term" value="F:tyrosine-tRNA ligase activity"/>
    <property type="evidence" value="ECO:0007669"/>
    <property type="project" value="UniProtKB-UniRule"/>
</dbReference>
<dbReference type="InterPro" id="IPR024088">
    <property type="entry name" value="Tyr-tRNA-ligase_bac-type"/>
</dbReference>
<comment type="catalytic activity">
    <reaction evidence="9 10">
        <text>tRNA(Tyr) + L-tyrosine + ATP = L-tyrosyl-tRNA(Tyr) + AMP + diphosphate + H(+)</text>
        <dbReference type="Rhea" id="RHEA:10220"/>
        <dbReference type="Rhea" id="RHEA-COMP:9706"/>
        <dbReference type="Rhea" id="RHEA-COMP:9707"/>
        <dbReference type="ChEBI" id="CHEBI:15378"/>
        <dbReference type="ChEBI" id="CHEBI:30616"/>
        <dbReference type="ChEBI" id="CHEBI:33019"/>
        <dbReference type="ChEBI" id="CHEBI:58315"/>
        <dbReference type="ChEBI" id="CHEBI:78442"/>
        <dbReference type="ChEBI" id="CHEBI:78536"/>
        <dbReference type="ChEBI" id="CHEBI:456215"/>
        <dbReference type="EC" id="6.1.1.1"/>
    </reaction>
</comment>
<name>A0A4R9LKV0_9LEPT</name>
<gene>
    <name evidence="10" type="primary">tyrS</name>
    <name evidence="13" type="ORF">EHS11_14690</name>
</gene>
<comment type="similarity">
    <text evidence="10">Belongs to the class-I aminoacyl-tRNA synthetase family. TyrS type 2 subfamily.</text>
</comment>
<dbReference type="FunFam" id="3.40.50.620:FF:000061">
    <property type="entry name" value="Tyrosine--tRNA ligase"/>
    <property type="match status" value="1"/>
</dbReference>
<keyword evidence="8 10" id="KW-0030">Aminoacyl-tRNA synthetase</keyword>
<dbReference type="Gene3D" id="3.10.290.10">
    <property type="entry name" value="RNA-binding S4 domain"/>
    <property type="match status" value="1"/>
</dbReference>
<evidence type="ECO:0000256" key="9">
    <source>
        <dbReference type="ARBA" id="ARBA00048248"/>
    </source>
</evidence>
<evidence type="ECO:0000313" key="14">
    <source>
        <dbReference type="Proteomes" id="UP000298264"/>
    </source>
</evidence>
<comment type="function">
    <text evidence="10">Catalyzes the attachment of tyrosine to tRNA(Tyr) in a two-step reaction: tyrosine is first activated by ATP to form Tyr-AMP and then transferred to the acceptor end of tRNA(Tyr).</text>
</comment>
<evidence type="ECO:0000313" key="13">
    <source>
        <dbReference type="EMBL" id="TGN08172.1"/>
    </source>
</evidence>